<reference evidence="3" key="1">
    <citation type="submission" date="2020-08" db="EMBL/GenBank/DDBJ databases">
        <title>Multicomponent nature underlies the extraordinary mechanical properties of spider dragline silk.</title>
        <authorList>
            <person name="Kono N."/>
            <person name="Nakamura H."/>
            <person name="Mori M."/>
            <person name="Yoshida Y."/>
            <person name="Ohtoshi R."/>
            <person name="Malay A.D."/>
            <person name="Moran D.A.P."/>
            <person name="Tomita M."/>
            <person name="Numata K."/>
            <person name="Arakawa K."/>
        </authorList>
    </citation>
    <scope>NUCLEOTIDE SEQUENCE</scope>
</reference>
<dbReference type="PANTHER" id="PTHR47272:SF2">
    <property type="entry name" value="PIGGYBAC TRANSPOSABLE ELEMENT-DERIVED PROTEIN 3-LIKE"/>
    <property type="match status" value="1"/>
</dbReference>
<evidence type="ECO:0000256" key="1">
    <source>
        <dbReference type="SAM" id="MobiDB-lite"/>
    </source>
</evidence>
<evidence type="ECO:0000313" key="3">
    <source>
        <dbReference type="EMBL" id="GFY39827.1"/>
    </source>
</evidence>
<dbReference type="Pfam" id="PF13843">
    <property type="entry name" value="DDE_Tnp_1_7"/>
    <property type="match status" value="1"/>
</dbReference>
<organism evidence="3 4">
    <name type="scientific">Trichonephila inaurata madagascariensis</name>
    <dbReference type="NCBI Taxonomy" id="2747483"/>
    <lineage>
        <taxon>Eukaryota</taxon>
        <taxon>Metazoa</taxon>
        <taxon>Ecdysozoa</taxon>
        <taxon>Arthropoda</taxon>
        <taxon>Chelicerata</taxon>
        <taxon>Arachnida</taxon>
        <taxon>Araneae</taxon>
        <taxon>Araneomorphae</taxon>
        <taxon>Entelegynae</taxon>
        <taxon>Araneoidea</taxon>
        <taxon>Nephilidae</taxon>
        <taxon>Trichonephila</taxon>
        <taxon>Trichonephila inaurata</taxon>
    </lineage>
</organism>
<dbReference type="AlphaFoldDB" id="A0A8X7BRD5"/>
<feature type="compositionally biased region" description="Basic and acidic residues" evidence="1">
    <location>
        <begin position="14"/>
        <end position="29"/>
    </location>
</feature>
<dbReference type="Proteomes" id="UP000886998">
    <property type="component" value="Unassembled WGS sequence"/>
</dbReference>
<gene>
    <name evidence="3" type="primary">PGBD3_44</name>
    <name evidence="3" type="ORF">TNIN_397451</name>
</gene>
<name>A0A8X7BRD5_9ARAC</name>
<dbReference type="OrthoDB" id="6717667at2759"/>
<protein>
    <submittedName>
        <fullName evidence="3">PiggyBac transposable element-derived protein 3</fullName>
    </submittedName>
</protein>
<accession>A0A8X7BRD5</accession>
<sequence length="129" mass="14686">MTNRTDGVTGSFPKDTDMERGSPVSRRHEDGKACLVKWKDKKSVPLLSSAFGIKPESSCKRWAKELREIVEVKQPAIVSSNTYMGGVAMMDRLISYYQISTLTKKCLRTFFEYGNLQRLDYVYSSLQAM</sequence>
<dbReference type="EMBL" id="BMAV01001544">
    <property type="protein sequence ID" value="GFY39827.1"/>
    <property type="molecule type" value="Genomic_DNA"/>
</dbReference>
<proteinExistence type="predicted"/>
<keyword evidence="4" id="KW-1185">Reference proteome</keyword>
<dbReference type="InterPro" id="IPR029526">
    <property type="entry name" value="PGBD"/>
</dbReference>
<comment type="caution">
    <text evidence="3">The sequence shown here is derived from an EMBL/GenBank/DDBJ whole genome shotgun (WGS) entry which is preliminary data.</text>
</comment>
<dbReference type="PANTHER" id="PTHR47272">
    <property type="entry name" value="DDE_TNP_1_7 DOMAIN-CONTAINING PROTEIN"/>
    <property type="match status" value="1"/>
</dbReference>
<feature type="domain" description="PiggyBac transposable element-derived protein" evidence="2">
    <location>
        <begin position="5"/>
        <end position="108"/>
    </location>
</feature>
<feature type="region of interest" description="Disordered" evidence="1">
    <location>
        <begin position="1"/>
        <end position="29"/>
    </location>
</feature>
<evidence type="ECO:0000259" key="2">
    <source>
        <dbReference type="Pfam" id="PF13843"/>
    </source>
</evidence>
<evidence type="ECO:0000313" key="4">
    <source>
        <dbReference type="Proteomes" id="UP000886998"/>
    </source>
</evidence>